<dbReference type="InterPro" id="IPR003439">
    <property type="entry name" value="ABC_transporter-like_ATP-bd"/>
</dbReference>
<reference evidence="6" key="1">
    <citation type="submission" date="2021-04" db="EMBL/GenBank/DDBJ databases">
        <title>Pseudaminobacter soli sp. nov., isolated from paddy soil contaminated by heavy metals.</title>
        <authorList>
            <person name="Zhang K."/>
        </authorList>
    </citation>
    <scope>NUCLEOTIDE SEQUENCE</scope>
    <source>
        <strain evidence="6">19-2017</strain>
    </source>
</reference>
<dbReference type="InterPro" id="IPR051120">
    <property type="entry name" value="ABC_AA/LPS_Transport"/>
</dbReference>
<keyword evidence="4 6" id="KW-0067">ATP-binding</keyword>
<dbReference type="PANTHER" id="PTHR45772">
    <property type="entry name" value="CONSERVED COMPONENT OF ABC TRANSPORTER FOR NATURAL AMINO ACIDS-RELATED"/>
    <property type="match status" value="1"/>
</dbReference>
<dbReference type="InterPro" id="IPR027417">
    <property type="entry name" value="P-loop_NTPase"/>
</dbReference>
<dbReference type="InterPro" id="IPR003593">
    <property type="entry name" value="AAA+_ATPase"/>
</dbReference>
<dbReference type="CDD" id="cd03219">
    <property type="entry name" value="ABC_Mj1267_LivG_branched"/>
    <property type="match status" value="1"/>
</dbReference>
<dbReference type="InterPro" id="IPR017871">
    <property type="entry name" value="ABC_transporter-like_CS"/>
</dbReference>
<evidence type="ECO:0000259" key="5">
    <source>
        <dbReference type="PROSITE" id="PS50893"/>
    </source>
</evidence>
<dbReference type="RefSeq" id="WP_188255373.1">
    <property type="nucleotide sequence ID" value="NZ_JABVCF010000007.1"/>
</dbReference>
<evidence type="ECO:0000256" key="2">
    <source>
        <dbReference type="ARBA" id="ARBA00022448"/>
    </source>
</evidence>
<dbReference type="Pfam" id="PF12399">
    <property type="entry name" value="BCA_ABC_TP_C"/>
    <property type="match status" value="1"/>
</dbReference>
<dbReference type="SMART" id="SM00382">
    <property type="entry name" value="AAA"/>
    <property type="match status" value="1"/>
</dbReference>
<dbReference type="PROSITE" id="PS50893">
    <property type="entry name" value="ABC_TRANSPORTER_2"/>
    <property type="match status" value="1"/>
</dbReference>
<dbReference type="Gene3D" id="3.40.50.300">
    <property type="entry name" value="P-loop containing nucleotide triphosphate hydrolases"/>
    <property type="match status" value="1"/>
</dbReference>
<comment type="caution">
    <text evidence="6">The sequence shown here is derived from an EMBL/GenBank/DDBJ whole genome shotgun (WGS) entry which is preliminary data.</text>
</comment>
<dbReference type="InterPro" id="IPR032823">
    <property type="entry name" value="BCA_ABC_TP_C"/>
</dbReference>
<keyword evidence="2" id="KW-0813">Transport</keyword>
<organism evidence="6 7">
    <name type="scientific">Pseudaminobacter soli</name>
    <name type="common">ex Zhang et al. 2022</name>
    <dbReference type="NCBI Taxonomy" id="2831468"/>
    <lineage>
        <taxon>Bacteria</taxon>
        <taxon>Pseudomonadati</taxon>
        <taxon>Pseudomonadota</taxon>
        <taxon>Alphaproteobacteria</taxon>
        <taxon>Hyphomicrobiales</taxon>
        <taxon>Phyllobacteriaceae</taxon>
        <taxon>Pseudaminobacter</taxon>
    </lineage>
</organism>
<dbReference type="PANTHER" id="PTHR45772:SF9">
    <property type="entry name" value="CONSERVED COMPONENT OF ABC TRANSPORTER FOR NATURAL AMINO ACIDS"/>
    <property type="match status" value="1"/>
</dbReference>
<dbReference type="AlphaFoldDB" id="A0A942DXR3"/>
<dbReference type="GO" id="GO:0005886">
    <property type="term" value="C:plasma membrane"/>
    <property type="evidence" value="ECO:0007669"/>
    <property type="project" value="TreeGrafter"/>
</dbReference>
<evidence type="ECO:0000313" key="6">
    <source>
        <dbReference type="EMBL" id="MBS3649814.1"/>
    </source>
</evidence>
<keyword evidence="3" id="KW-0547">Nucleotide-binding</keyword>
<evidence type="ECO:0000256" key="4">
    <source>
        <dbReference type="ARBA" id="ARBA00022840"/>
    </source>
</evidence>
<sequence>MSLLSVKNLSARFGAFTAFDGVDIELAKGSLTGLIGTNGAGKSTLFSAITGYITPSSGEVKFDGHDMLPLSIEKRVEKGLSRTFQVPREFSRLSVFQNLMAAPPNQAGESLAKLFITPGRVRRQEAELAERADSMLQFLNLARVADTPAGSLSGGQKKLLELGRLLMLEPSCIMLDEPFAGVNPVLVEELSQRIVELNQRGITLLIIEHDLASLSRLVPRLYAMDRGRIIAEGKPSEVLADPRVREAYMGGVI</sequence>
<keyword evidence="7" id="KW-1185">Reference proteome</keyword>
<comment type="similarity">
    <text evidence="1">Belongs to the ABC transporter superfamily.</text>
</comment>
<dbReference type="Proteomes" id="UP000680348">
    <property type="component" value="Unassembled WGS sequence"/>
</dbReference>
<accession>A0A942DXR3</accession>
<evidence type="ECO:0000313" key="7">
    <source>
        <dbReference type="Proteomes" id="UP000680348"/>
    </source>
</evidence>
<protein>
    <submittedName>
        <fullName evidence="6">ABC transporter ATP-binding protein</fullName>
    </submittedName>
</protein>
<evidence type="ECO:0000256" key="1">
    <source>
        <dbReference type="ARBA" id="ARBA00005417"/>
    </source>
</evidence>
<proteinExistence type="inferred from homology"/>
<evidence type="ECO:0000256" key="3">
    <source>
        <dbReference type="ARBA" id="ARBA00022741"/>
    </source>
</evidence>
<dbReference type="GO" id="GO:0005524">
    <property type="term" value="F:ATP binding"/>
    <property type="evidence" value="ECO:0007669"/>
    <property type="project" value="UniProtKB-KW"/>
</dbReference>
<dbReference type="PROSITE" id="PS00211">
    <property type="entry name" value="ABC_TRANSPORTER_1"/>
    <property type="match status" value="1"/>
</dbReference>
<dbReference type="EMBL" id="JAGWCR010000007">
    <property type="protein sequence ID" value="MBS3649814.1"/>
    <property type="molecule type" value="Genomic_DNA"/>
</dbReference>
<name>A0A942DXR3_9HYPH</name>
<dbReference type="GO" id="GO:0016887">
    <property type="term" value="F:ATP hydrolysis activity"/>
    <property type="evidence" value="ECO:0007669"/>
    <property type="project" value="InterPro"/>
</dbReference>
<gene>
    <name evidence="6" type="ORF">KEU06_14475</name>
</gene>
<dbReference type="SUPFAM" id="SSF52540">
    <property type="entry name" value="P-loop containing nucleoside triphosphate hydrolases"/>
    <property type="match status" value="1"/>
</dbReference>
<feature type="domain" description="ABC transporter" evidence="5">
    <location>
        <begin position="4"/>
        <end position="251"/>
    </location>
</feature>
<dbReference type="Pfam" id="PF00005">
    <property type="entry name" value="ABC_tran"/>
    <property type="match status" value="1"/>
</dbReference>